<dbReference type="GO" id="GO:0051537">
    <property type="term" value="F:2 iron, 2 sulfur cluster binding"/>
    <property type="evidence" value="ECO:0007669"/>
    <property type="project" value="UniProtKB-KW"/>
</dbReference>
<keyword evidence="2" id="KW-0408">Iron</keyword>
<evidence type="ECO:0000259" key="4">
    <source>
        <dbReference type="PROSITE" id="PS51085"/>
    </source>
</evidence>
<dbReference type="InterPro" id="IPR006058">
    <property type="entry name" value="2Fe2S_fd_BS"/>
</dbReference>
<name>M2ZWZ1_9NOCA</name>
<dbReference type="InterPro" id="IPR050415">
    <property type="entry name" value="MRET"/>
</dbReference>
<dbReference type="Proteomes" id="UP000011731">
    <property type="component" value="Unassembled WGS sequence"/>
</dbReference>
<dbReference type="PRINTS" id="PR00371">
    <property type="entry name" value="FPNCR"/>
</dbReference>
<evidence type="ECO:0000313" key="6">
    <source>
        <dbReference type="EMBL" id="EME65238.1"/>
    </source>
</evidence>
<dbReference type="SUPFAM" id="SSF54292">
    <property type="entry name" value="2Fe-2S ferredoxin-like"/>
    <property type="match status" value="1"/>
</dbReference>
<dbReference type="InterPro" id="IPR001709">
    <property type="entry name" value="Flavoprot_Pyr_Nucl_cyt_Rdtase"/>
</dbReference>
<feature type="domain" description="FAD-binding FR-type" evidence="5">
    <location>
        <begin position="104"/>
        <end position="204"/>
    </location>
</feature>
<dbReference type="Gene3D" id="3.40.50.80">
    <property type="entry name" value="Nucleotide-binding domain of ferredoxin-NADP reductase (FNR) module"/>
    <property type="match status" value="1"/>
</dbReference>
<keyword evidence="2" id="KW-0479">Metal-binding</keyword>
<dbReference type="PANTHER" id="PTHR47354:SF5">
    <property type="entry name" value="PROTEIN RFBI"/>
    <property type="match status" value="1"/>
</dbReference>
<dbReference type="PANTHER" id="PTHR47354">
    <property type="entry name" value="NADH OXIDOREDUCTASE HCR"/>
    <property type="match status" value="1"/>
</dbReference>
<accession>M2ZWZ1</accession>
<keyword evidence="2" id="KW-0001">2Fe-2S</keyword>
<dbReference type="SUPFAM" id="SSF52343">
    <property type="entry name" value="Ferredoxin reductase-like, C-terminal NADP-linked domain"/>
    <property type="match status" value="1"/>
</dbReference>
<dbReference type="SUPFAM" id="SSF63380">
    <property type="entry name" value="Riboflavin synthase domain-like"/>
    <property type="match status" value="1"/>
</dbReference>
<evidence type="ECO:0000313" key="7">
    <source>
        <dbReference type="Proteomes" id="UP000011731"/>
    </source>
</evidence>
<dbReference type="Pfam" id="PF00111">
    <property type="entry name" value="Fer2"/>
    <property type="match status" value="1"/>
</dbReference>
<reference evidence="6 7" key="1">
    <citation type="journal article" date="2013" name="Genome Announc.">
        <title>Draft Genome Sequence of Rhodococcus ruber Strain BKS 20-38.</title>
        <authorList>
            <person name="Bala M."/>
            <person name="Kumar S."/>
            <person name="Raghava G.P."/>
            <person name="Mayilraj S."/>
        </authorList>
    </citation>
    <scope>NUCLEOTIDE SEQUENCE [LARGE SCALE GENOMIC DNA]</scope>
    <source>
        <strain evidence="6 7">BKS 20-38</strain>
    </source>
</reference>
<evidence type="ECO:0000256" key="3">
    <source>
        <dbReference type="ARBA" id="ARBA00023014"/>
    </source>
</evidence>
<dbReference type="InterPro" id="IPR036010">
    <property type="entry name" value="2Fe-2S_ferredoxin-like_sf"/>
</dbReference>
<dbReference type="InterPro" id="IPR017927">
    <property type="entry name" value="FAD-bd_FR_type"/>
</dbReference>
<dbReference type="PATRIC" id="fig|1278076.4.peg.2006"/>
<dbReference type="PROSITE" id="PS00197">
    <property type="entry name" value="2FE2S_FER_1"/>
    <property type="match status" value="1"/>
</dbReference>
<dbReference type="AlphaFoldDB" id="M2ZWZ1"/>
<dbReference type="InterPro" id="IPR012675">
    <property type="entry name" value="Beta-grasp_dom_sf"/>
</dbReference>
<dbReference type="GO" id="GO:0016491">
    <property type="term" value="F:oxidoreductase activity"/>
    <property type="evidence" value="ECO:0007669"/>
    <property type="project" value="InterPro"/>
</dbReference>
<dbReference type="Pfam" id="PF00970">
    <property type="entry name" value="FAD_binding_6"/>
    <property type="match status" value="1"/>
</dbReference>
<dbReference type="InterPro" id="IPR001433">
    <property type="entry name" value="OxRdtase_FAD/NAD-bd"/>
</dbReference>
<comment type="cofactor">
    <cofactor evidence="1">
        <name>FAD</name>
        <dbReference type="ChEBI" id="CHEBI:57692"/>
    </cofactor>
</comment>
<evidence type="ECO:0000256" key="1">
    <source>
        <dbReference type="ARBA" id="ARBA00001974"/>
    </source>
</evidence>
<dbReference type="EMBL" id="AOEX01000032">
    <property type="protein sequence ID" value="EME65238.1"/>
    <property type="molecule type" value="Genomic_DNA"/>
</dbReference>
<sequence>MTMEHSVTVSDGEQPFRAAANRSVLESALRENRWLPHACSQGTCGTCKIRVLCGEVDHGRVDDAVLSEAERASGLALACQASPRTDLTVAPLNEAAPAGPRHPLRDHTGTVLELADIARCTRRLVVELDEPMEFSAGQYAELIVPGSGVARQYSMANPPFESRRLEFHVRKVDGGLATEGWIFGSLRPGDRIELRGPLGQFALVRPQGEPAILIGGGTGLAPLKSIVRHALSEDLVPGIDLYHGGRGQADLYDVDFFRALEAADSRFRYHPVLSEEQWDGATGMVTDVVLDDFASCRGRSAYLCGPPAMVTAAVKALKRRRMAPRSIFKEEFTVGAAPPAMSPA</sequence>
<proteinExistence type="predicted"/>
<organism evidence="6 7">
    <name type="scientific">Rhodococcus ruber BKS 20-38</name>
    <dbReference type="NCBI Taxonomy" id="1278076"/>
    <lineage>
        <taxon>Bacteria</taxon>
        <taxon>Bacillati</taxon>
        <taxon>Actinomycetota</taxon>
        <taxon>Actinomycetes</taxon>
        <taxon>Mycobacteriales</taxon>
        <taxon>Nocardiaceae</taxon>
        <taxon>Rhodococcus</taxon>
    </lineage>
</organism>
<dbReference type="InterPro" id="IPR039261">
    <property type="entry name" value="FNR_nucleotide-bd"/>
</dbReference>
<dbReference type="Gene3D" id="3.10.20.30">
    <property type="match status" value="1"/>
</dbReference>
<dbReference type="Gene3D" id="2.40.30.10">
    <property type="entry name" value="Translation factors"/>
    <property type="match status" value="1"/>
</dbReference>
<dbReference type="InterPro" id="IPR017938">
    <property type="entry name" value="Riboflavin_synthase-like_b-brl"/>
</dbReference>
<protein>
    <submittedName>
        <fullName evidence="6">Phenol hydroxylase</fullName>
    </submittedName>
</protein>
<feature type="domain" description="2Fe-2S ferredoxin-type" evidence="4">
    <location>
        <begin position="5"/>
        <end position="95"/>
    </location>
</feature>
<dbReference type="InterPro" id="IPR001041">
    <property type="entry name" value="2Fe-2S_ferredoxin-type"/>
</dbReference>
<dbReference type="Pfam" id="PF00175">
    <property type="entry name" value="NAD_binding_1"/>
    <property type="match status" value="1"/>
</dbReference>
<keyword evidence="3" id="KW-0411">Iron-sulfur</keyword>
<gene>
    <name evidence="6" type="ORF">G352_09632</name>
</gene>
<dbReference type="PRINTS" id="PR00410">
    <property type="entry name" value="PHEHYDRXLASE"/>
</dbReference>
<dbReference type="PROSITE" id="PS51085">
    <property type="entry name" value="2FE2S_FER_2"/>
    <property type="match status" value="1"/>
</dbReference>
<dbReference type="InterPro" id="IPR008333">
    <property type="entry name" value="Cbr1-like_FAD-bd_dom"/>
</dbReference>
<evidence type="ECO:0000256" key="2">
    <source>
        <dbReference type="ARBA" id="ARBA00022714"/>
    </source>
</evidence>
<dbReference type="CDD" id="cd06187">
    <property type="entry name" value="O2ase_reductase_like"/>
    <property type="match status" value="1"/>
</dbReference>
<keyword evidence="7" id="KW-1185">Reference proteome</keyword>
<comment type="caution">
    <text evidence="6">The sequence shown here is derived from an EMBL/GenBank/DDBJ whole genome shotgun (WGS) entry which is preliminary data.</text>
</comment>
<evidence type="ECO:0000259" key="5">
    <source>
        <dbReference type="PROSITE" id="PS51384"/>
    </source>
</evidence>
<dbReference type="CDD" id="cd00207">
    <property type="entry name" value="fer2"/>
    <property type="match status" value="1"/>
</dbReference>
<dbReference type="PROSITE" id="PS51384">
    <property type="entry name" value="FAD_FR"/>
    <property type="match status" value="1"/>
</dbReference>